<dbReference type="PANTHER" id="PTHR35580">
    <property type="entry name" value="CELL SURFACE GLYCOPROTEIN (S-LAYER PROTEIN)-LIKE PROTEIN"/>
    <property type="match status" value="1"/>
</dbReference>
<dbReference type="RefSeq" id="WP_188557205.1">
    <property type="nucleotide sequence ID" value="NZ_BMGS01000003.1"/>
</dbReference>
<feature type="signal peptide" evidence="1">
    <location>
        <begin position="1"/>
        <end position="26"/>
    </location>
</feature>
<dbReference type="PANTHER" id="PTHR35580:SF1">
    <property type="entry name" value="PHYTASE-LIKE DOMAIN-CONTAINING PROTEIN"/>
    <property type="match status" value="1"/>
</dbReference>
<organism evidence="2 3">
    <name type="scientific">Hymenobacter glacieicola</name>
    <dbReference type="NCBI Taxonomy" id="1562124"/>
    <lineage>
        <taxon>Bacteria</taxon>
        <taxon>Pseudomonadati</taxon>
        <taxon>Bacteroidota</taxon>
        <taxon>Cytophagia</taxon>
        <taxon>Cytophagales</taxon>
        <taxon>Hymenobacteraceae</taxon>
        <taxon>Hymenobacter</taxon>
    </lineage>
</organism>
<keyword evidence="1" id="KW-0732">Signal</keyword>
<proteinExistence type="predicted"/>
<protein>
    <recommendedName>
        <fullName evidence="4">Secretion system C-terminal sorting domain-containing protein</fullName>
    </recommendedName>
</protein>
<accession>A0ABQ1WSM9</accession>
<dbReference type="InterPro" id="IPR010620">
    <property type="entry name" value="SBBP_repeat"/>
</dbReference>
<evidence type="ECO:0000313" key="2">
    <source>
        <dbReference type="EMBL" id="GGG39773.1"/>
    </source>
</evidence>
<reference evidence="3" key="1">
    <citation type="journal article" date="2019" name="Int. J. Syst. Evol. Microbiol.">
        <title>The Global Catalogue of Microorganisms (GCM) 10K type strain sequencing project: providing services to taxonomists for standard genome sequencing and annotation.</title>
        <authorList>
            <consortium name="The Broad Institute Genomics Platform"/>
            <consortium name="The Broad Institute Genome Sequencing Center for Infectious Disease"/>
            <person name="Wu L."/>
            <person name="Ma J."/>
        </authorList>
    </citation>
    <scope>NUCLEOTIDE SEQUENCE [LARGE SCALE GENOMIC DNA]</scope>
    <source>
        <strain evidence="3">CGMCC 1.12990</strain>
    </source>
</reference>
<gene>
    <name evidence="2" type="ORF">GCM10011378_15060</name>
</gene>
<dbReference type="InterPro" id="IPR052918">
    <property type="entry name" value="Motility_Chemotaxis_Reg"/>
</dbReference>
<name>A0ABQ1WSM9_9BACT</name>
<evidence type="ECO:0008006" key="4">
    <source>
        <dbReference type="Google" id="ProtNLM"/>
    </source>
</evidence>
<comment type="caution">
    <text evidence="2">The sequence shown here is derived from an EMBL/GenBank/DDBJ whole genome shotgun (WGS) entry which is preliminary data.</text>
</comment>
<evidence type="ECO:0000313" key="3">
    <source>
        <dbReference type="Proteomes" id="UP000601361"/>
    </source>
</evidence>
<dbReference type="Proteomes" id="UP000601361">
    <property type="component" value="Unassembled WGS sequence"/>
</dbReference>
<dbReference type="Pfam" id="PF06739">
    <property type="entry name" value="SBBP"/>
    <property type="match status" value="1"/>
</dbReference>
<sequence>MTASIPLWLRLGALAAGLALPAGVQAQTWQWAAAHALGSTGSSVIYAAAVDAAGNTVVAGLFSGTTTLGTTTLTSAGGTDVFVGRLNAAGAWTQAVRAGGPGDDVALALAVDGAGAAVVAGSFKGATAAFGATTLTNADNTGNTTDGFVARLSSAGTWSQAARMGGPDNDGATGLALDASAAAVVAGNFSSNTAAFGGTTLTNGNTDRSNDVFVARLSSAGDWSQAVRGGGSGDDFVQAVALDASGNAVIAGHFARATVTFGTIVLTNANPGQYSSDLYVARLSSAGTWTQALQAGGPGNDYARGVGLDGNGNTYVAGNFASPAVSFGPTSLTNADNSGNTSDIFVARLSSANAWTLAARAGGPDNDYANALAVDGNGSASVGGLFRGATSAFGSIALANADPTGATFDILVGRLSSAGAWNLALRAGGIGDDYTNALTLDGSGNAVVGGNLNSSPATFGALSLNSAGSAFIAKLMGLTTATSSARAAASLALVPNPARHQVRLTWAEAQPQAQPLIVLDGLGRVVRRQLLPARATQATVSLHGLVAGVYIIRMGETAQRLVVE</sequence>
<dbReference type="EMBL" id="BMGS01000003">
    <property type="protein sequence ID" value="GGG39773.1"/>
    <property type="molecule type" value="Genomic_DNA"/>
</dbReference>
<evidence type="ECO:0000256" key="1">
    <source>
        <dbReference type="SAM" id="SignalP"/>
    </source>
</evidence>
<keyword evidence="3" id="KW-1185">Reference proteome</keyword>
<feature type="chain" id="PRO_5046266722" description="Secretion system C-terminal sorting domain-containing protein" evidence="1">
    <location>
        <begin position="27"/>
        <end position="564"/>
    </location>
</feature>